<evidence type="ECO:0000313" key="3">
    <source>
        <dbReference type="WBParaSite" id="maker-E.canG7_contigs_5830-snap-gene-0.58-mRNA-1"/>
    </source>
</evidence>
<proteinExistence type="predicted"/>
<evidence type="ECO:0000256" key="1">
    <source>
        <dbReference type="SAM" id="MobiDB-lite"/>
    </source>
</evidence>
<keyword evidence="2" id="KW-1185">Reference proteome</keyword>
<name>A0A915EZ07_9CEST</name>
<feature type="compositionally biased region" description="Basic and acidic residues" evidence="1">
    <location>
        <begin position="108"/>
        <end position="120"/>
    </location>
</feature>
<dbReference type="AlphaFoldDB" id="A0A915EZ07"/>
<sequence>MTLQHTTPAVSVRSTPTSHDEKTVPIPHILSLRRVKTATRLPNETAAPPRKAHPHRAQPLVGRKRNGNQAATPPTHPRRRDRETASRPNVAHQRRANVEPTPGAQTARHRENLRKVEHQARQKKLGRRANNGKKRGS</sequence>
<reference evidence="3" key="1">
    <citation type="submission" date="2022-11" db="UniProtKB">
        <authorList>
            <consortium name="WormBaseParasite"/>
        </authorList>
    </citation>
    <scope>IDENTIFICATION</scope>
</reference>
<feature type="compositionally biased region" description="Polar residues" evidence="1">
    <location>
        <begin position="1"/>
        <end position="17"/>
    </location>
</feature>
<protein>
    <submittedName>
        <fullName evidence="3">Uncharacterized protein</fullName>
    </submittedName>
</protein>
<feature type="compositionally biased region" description="Basic residues" evidence="1">
    <location>
        <begin position="50"/>
        <end position="66"/>
    </location>
</feature>
<evidence type="ECO:0000313" key="2">
    <source>
        <dbReference type="Proteomes" id="UP000887562"/>
    </source>
</evidence>
<accession>A0A915EZ07</accession>
<organism evidence="2 3">
    <name type="scientific">Echinococcus canadensis</name>
    <dbReference type="NCBI Taxonomy" id="519352"/>
    <lineage>
        <taxon>Eukaryota</taxon>
        <taxon>Metazoa</taxon>
        <taxon>Spiralia</taxon>
        <taxon>Lophotrochozoa</taxon>
        <taxon>Platyhelminthes</taxon>
        <taxon>Cestoda</taxon>
        <taxon>Eucestoda</taxon>
        <taxon>Cyclophyllidea</taxon>
        <taxon>Taeniidae</taxon>
        <taxon>Echinococcus</taxon>
        <taxon>Echinococcus canadensis group</taxon>
    </lineage>
</organism>
<dbReference type="Proteomes" id="UP000887562">
    <property type="component" value="Unplaced"/>
</dbReference>
<dbReference type="WBParaSite" id="maker-E.canG7_contigs_5830-snap-gene-0.58-mRNA-1">
    <property type="protein sequence ID" value="maker-E.canG7_contigs_5830-snap-gene-0.58-mRNA-1"/>
    <property type="gene ID" value="EcG7_02147"/>
</dbReference>
<feature type="region of interest" description="Disordered" evidence="1">
    <location>
        <begin position="1"/>
        <end position="137"/>
    </location>
</feature>
<feature type="compositionally biased region" description="Basic residues" evidence="1">
    <location>
        <begin position="121"/>
        <end position="137"/>
    </location>
</feature>